<keyword evidence="2" id="KW-1185">Reference proteome</keyword>
<feature type="non-terminal residue" evidence="1">
    <location>
        <position position="60"/>
    </location>
</feature>
<name>A0A067QR91_ZOONE</name>
<evidence type="ECO:0000313" key="2">
    <source>
        <dbReference type="Proteomes" id="UP000027135"/>
    </source>
</evidence>
<organism evidence="1 2">
    <name type="scientific">Zootermopsis nevadensis</name>
    <name type="common">Dampwood termite</name>
    <dbReference type="NCBI Taxonomy" id="136037"/>
    <lineage>
        <taxon>Eukaryota</taxon>
        <taxon>Metazoa</taxon>
        <taxon>Ecdysozoa</taxon>
        <taxon>Arthropoda</taxon>
        <taxon>Hexapoda</taxon>
        <taxon>Insecta</taxon>
        <taxon>Pterygota</taxon>
        <taxon>Neoptera</taxon>
        <taxon>Polyneoptera</taxon>
        <taxon>Dictyoptera</taxon>
        <taxon>Blattodea</taxon>
        <taxon>Blattoidea</taxon>
        <taxon>Termitoidae</taxon>
        <taxon>Termopsidae</taxon>
        <taxon>Zootermopsis</taxon>
    </lineage>
</organism>
<dbReference type="PANTHER" id="PTHR46114:SF1">
    <property type="entry name" value="ZAD DOMAIN-CONTAINING PROTEIN"/>
    <property type="match status" value="1"/>
</dbReference>
<sequence>ISFKMHFLPSHLDFFPSNCGALSDEHGERLHQDISAMKQRYKSKWSAAMLAAYCWMVKRD</sequence>
<accession>A0A067QR91</accession>
<dbReference type="EMBL" id="KK853055">
    <property type="protein sequence ID" value="KDR11989.1"/>
    <property type="molecule type" value="Genomic_DNA"/>
</dbReference>
<evidence type="ECO:0000313" key="1">
    <source>
        <dbReference type="EMBL" id="KDR11989.1"/>
    </source>
</evidence>
<dbReference type="InParanoid" id="A0A067QR91"/>
<dbReference type="PANTHER" id="PTHR46114">
    <property type="entry name" value="APPLE DOMAIN-CONTAINING PROTEIN"/>
    <property type="match status" value="1"/>
</dbReference>
<dbReference type="AlphaFoldDB" id="A0A067QR91"/>
<protein>
    <submittedName>
        <fullName evidence="1">Uncharacterized protein</fullName>
    </submittedName>
</protein>
<feature type="non-terminal residue" evidence="1">
    <location>
        <position position="1"/>
    </location>
</feature>
<gene>
    <name evidence="1" type="ORF">L798_13645</name>
</gene>
<proteinExistence type="predicted"/>
<dbReference type="eggNOG" id="ENOG502QV3V">
    <property type="taxonomic scope" value="Eukaryota"/>
</dbReference>
<reference evidence="1 2" key="1">
    <citation type="journal article" date="2014" name="Nat. Commun.">
        <title>Molecular traces of alternative social organization in a termite genome.</title>
        <authorList>
            <person name="Terrapon N."/>
            <person name="Li C."/>
            <person name="Robertson H.M."/>
            <person name="Ji L."/>
            <person name="Meng X."/>
            <person name="Booth W."/>
            <person name="Chen Z."/>
            <person name="Childers C.P."/>
            <person name="Glastad K.M."/>
            <person name="Gokhale K."/>
            <person name="Gowin J."/>
            <person name="Gronenberg W."/>
            <person name="Hermansen R.A."/>
            <person name="Hu H."/>
            <person name="Hunt B.G."/>
            <person name="Huylmans A.K."/>
            <person name="Khalil S.M."/>
            <person name="Mitchell R.D."/>
            <person name="Munoz-Torres M.C."/>
            <person name="Mustard J.A."/>
            <person name="Pan H."/>
            <person name="Reese J.T."/>
            <person name="Scharf M.E."/>
            <person name="Sun F."/>
            <person name="Vogel H."/>
            <person name="Xiao J."/>
            <person name="Yang W."/>
            <person name="Yang Z."/>
            <person name="Yang Z."/>
            <person name="Zhou J."/>
            <person name="Zhu J."/>
            <person name="Brent C.S."/>
            <person name="Elsik C.G."/>
            <person name="Goodisman M.A."/>
            <person name="Liberles D.A."/>
            <person name="Roe R.M."/>
            <person name="Vargo E.L."/>
            <person name="Vilcinskas A."/>
            <person name="Wang J."/>
            <person name="Bornberg-Bauer E."/>
            <person name="Korb J."/>
            <person name="Zhang G."/>
            <person name="Liebig J."/>
        </authorList>
    </citation>
    <scope>NUCLEOTIDE SEQUENCE [LARGE SCALE GENOMIC DNA]</scope>
    <source>
        <tissue evidence="1">Whole organism</tissue>
    </source>
</reference>
<dbReference type="Proteomes" id="UP000027135">
    <property type="component" value="Unassembled WGS sequence"/>
</dbReference>